<sequence length="266" mass="30877">MYDSDDSTTADESGKRKATDVLDAFQQSKKTTRSPKKDDGSNKEMLMQIMSMLKTLKEDTEEIRKQQKEQDKKIKEIAEELQELKKEQIENKNEISAMKNNNEKMLQEINNLQKEIMSCNERIQYLESDKRRKNIVIQGIPITTNNPKILRESVKNSIDKEIADTNLFSPYPPPPGVALREIRRYQKSTELLIRKLPFQRLVREIAQDFKTDLRFQSSAVMALQEASEAYLVGLFEDTNLCAIHAKRVTIMPKDIQLARRIRGERA</sequence>
<dbReference type="GeneID" id="126889362"/>
<dbReference type="CDD" id="cd22911">
    <property type="entry name" value="HFD_H3"/>
    <property type="match status" value="1"/>
</dbReference>
<comment type="similarity">
    <text evidence="1">Belongs to the histone H3 family.</text>
</comment>
<feature type="region of interest" description="Disordered" evidence="3">
    <location>
        <begin position="1"/>
        <end position="44"/>
    </location>
</feature>
<name>A0ABM5KTP5_DIAVI</name>
<evidence type="ECO:0000313" key="6">
    <source>
        <dbReference type="Proteomes" id="UP001652700"/>
    </source>
</evidence>
<dbReference type="PANTHER" id="PTHR11426">
    <property type="entry name" value="HISTONE H3"/>
    <property type="match status" value="1"/>
</dbReference>
<keyword evidence="2" id="KW-0175">Coiled coil</keyword>
<evidence type="ECO:0000256" key="3">
    <source>
        <dbReference type="SAM" id="MobiDB-lite"/>
    </source>
</evidence>
<protein>
    <recommendedName>
        <fullName evidence="4">Core Histone H2A/H2B/H3 domain-containing protein</fullName>
    </recommendedName>
</protein>
<reference evidence="5" key="1">
    <citation type="submission" date="2025-05" db="UniProtKB">
        <authorList>
            <consortium name="EnsemblMetazoa"/>
        </authorList>
    </citation>
    <scope>IDENTIFICATION</scope>
</reference>
<dbReference type="SUPFAM" id="SSF47113">
    <property type="entry name" value="Histone-fold"/>
    <property type="match status" value="1"/>
</dbReference>
<keyword evidence="6" id="KW-1185">Reference proteome</keyword>
<dbReference type="Proteomes" id="UP001652700">
    <property type="component" value="Unplaced"/>
</dbReference>
<organism evidence="5 6">
    <name type="scientific">Diabrotica virgifera virgifera</name>
    <name type="common">western corn rootworm</name>
    <dbReference type="NCBI Taxonomy" id="50390"/>
    <lineage>
        <taxon>Eukaryota</taxon>
        <taxon>Metazoa</taxon>
        <taxon>Ecdysozoa</taxon>
        <taxon>Arthropoda</taxon>
        <taxon>Hexapoda</taxon>
        <taxon>Insecta</taxon>
        <taxon>Pterygota</taxon>
        <taxon>Neoptera</taxon>
        <taxon>Endopterygota</taxon>
        <taxon>Coleoptera</taxon>
        <taxon>Polyphaga</taxon>
        <taxon>Cucujiformia</taxon>
        <taxon>Chrysomeloidea</taxon>
        <taxon>Chrysomelidae</taxon>
        <taxon>Galerucinae</taxon>
        <taxon>Diabroticina</taxon>
        <taxon>Diabroticites</taxon>
        <taxon>Diabrotica</taxon>
    </lineage>
</organism>
<dbReference type="RefSeq" id="XP_050513564.1">
    <property type="nucleotide sequence ID" value="XM_050657607.1"/>
</dbReference>
<feature type="domain" description="Core Histone H2A/H2B/H3" evidence="4">
    <location>
        <begin position="177"/>
        <end position="261"/>
    </location>
</feature>
<evidence type="ECO:0000256" key="2">
    <source>
        <dbReference type="SAM" id="Coils"/>
    </source>
</evidence>
<dbReference type="Pfam" id="PF00125">
    <property type="entry name" value="Histone"/>
    <property type="match status" value="1"/>
</dbReference>
<evidence type="ECO:0000259" key="4">
    <source>
        <dbReference type="Pfam" id="PF00125"/>
    </source>
</evidence>
<dbReference type="InterPro" id="IPR007125">
    <property type="entry name" value="H2A/H2B/H3"/>
</dbReference>
<feature type="coiled-coil region" evidence="2">
    <location>
        <begin position="49"/>
        <end position="129"/>
    </location>
</feature>
<dbReference type="SMART" id="SM00428">
    <property type="entry name" value="H3"/>
    <property type="match status" value="1"/>
</dbReference>
<dbReference type="Gene3D" id="1.10.20.10">
    <property type="entry name" value="Histone, subunit A"/>
    <property type="match status" value="1"/>
</dbReference>
<evidence type="ECO:0000313" key="5">
    <source>
        <dbReference type="EnsemblMetazoa" id="XP_050513564.1"/>
    </source>
</evidence>
<proteinExistence type="inferred from homology"/>
<accession>A0ABM5KTP5</accession>
<dbReference type="InterPro" id="IPR000164">
    <property type="entry name" value="Histone_H3/CENP-A"/>
</dbReference>
<dbReference type="PROSITE" id="PS00959">
    <property type="entry name" value="HISTONE_H3_2"/>
    <property type="match status" value="1"/>
</dbReference>
<evidence type="ECO:0000256" key="1">
    <source>
        <dbReference type="ARBA" id="ARBA00010343"/>
    </source>
</evidence>
<dbReference type="EnsemblMetazoa" id="XM_050657607.1">
    <property type="protein sequence ID" value="XP_050513564.1"/>
    <property type="gene ID" value="LOC126889362"/>
</dbReference>
<dbReference type="InterPro" id="IPR009072">
    <property type="entry name" value="Histone-fold"/>
</dbReference>